<organism evidence="1 2">
    <name type="scientific">Gordonia bronchialis (strain ATCC 25592 / DSM 43247 / BCRC 13721 / JCM 3198 / KCTC 3076 / NBRC 16047 / NCTC 10667)</name>
    <name type="common">Rhodococcus bronchialis</name>
    <dbReference type="NCBI Taxonomy" id="526226"/>
    <lineage>
        <taxon>Bacteria</taxon>
        <taxon>Bacillati</taxon>
        <taxon>Actinomycetota</taxon>
        <taxon>Actinomycetes</taxon>
        <taxon>Mycobacteriales</taxon>
        <taxon>Gordoniaceae</taxon>
        <taxon>Gordonia</taxon>
    </lineage>
</organism>
<accession>D0LBB4</accession>
<dbReference type="Proteomes" id="UP000001219">
    <property type="component" value="Chromosome"/>
</dbReference>
<proteinExistence type="predicted"/>
<protein>
    <submittedName>
        <fullName evidence="1">Uncharacterized protein</fullName>
    </submittedName>
</protein>
<keyword evidence="2" id="KW-1185">Reference proteome</keyword>
<sequence>MSRQLFGVVVGTLVAIATLALGVGASSAAPTRSPMPHPVCARHPYACLKQRPIPLPRPISISVTYFAESSAGTSAHIASEFTLRRCDSGSPSMPCAHTSPVPIAALNFGEKPEHNLDPACGLPGHWECWGSLFEFVNVPDGPTYEVLRNNTLIDTIPHVAGREAYGIRAGVPILT</sequence>
<gene>
    <name evidence="1" type="ordered locus">Gbro_0198</name>
</gene>
<evidence type="ECO:0000313" key="2">
    <source>
        <dbReference type="Proteomes" id="UP000001219"/>
    </source>
</evidence>
<dbReference type="HOGENOM" id="CLU_1530431_0_0_11"/>
<dbReference type="EMBL" id="CP001802">
    <property type="protein sequence ID" value="ACY19545.1"/>
    <property type="molecule type" value="Genomic_DNA"/>
</dbReference>
<dbReference type="STRING" id="526226.Gbro_0198"/>
<dbReference type="RefSeq" id="WP_012832137.1">
    <property type="nucleotide sequence ID" value="NC_013441.1"/>
</dbReference>
<dbReference type="AlphaFoldDB" id="D0LBB4"/>
<reference evidence="1 2" key="2">
    <citation type="journal article" date="2010" name="Stand. Genomic Sci.">
        <title>Complete genome sequence of Gordonia bronchialis type strain (3410).</title>
        <authorList>
            <person name="Ivanova N."/>
            <person name="Sikorski J."/>
            <person name="Jando M."/>
            <person name="Lapidus A."/>
            <person name="Nolan M."/>
            <person name="Lucas S."/>
            <person name="Del Rio T.G."/>
            <person name="Tice H."/>
            <person name="Copeland A."/>
            <person name="Cheng J.F."/>
            <person name="Chen F."/>
            <person name="Bruce D."/>
            <person name="Goodwin L."/>
            <person name="Pitluck S."/>
            <person name="Mavromatis K."/>
            <person name="Ovchinnikova G."/>
            <person name="Pati A."/>
            <person name="Chen A."/>
            <person name="Palaniappan K."/>
            <person name="Land M."/>
            <person name="Hauser L."/>
            <person name="Chang Y.J."/>
            <person name="Jeffries C.D."/>
            <person name="Chain P."/>
            <person name="Saunders E."/>
            <person name="Han C."/>
            <person name="Detter J.C."/>
            <person name="Brettin T."/>
            <person name="Rohde M."/>
            <person name="Goker M."/>
            <person name="Bristow J."/>
            <person name="Eisen J.A."/>
            <person name="Markowitz V."/>
            <person name="Hugenholtz P."/>
            <person name="Klenk H.P."/>
            <person name="Kyrpides N.C."/>
        </authorList>
    </citation>
    <scope>NUCLEOTIDE SEQUENCE [LARGE SCALE GENOMIC DNA]</scope>
    <source>
        <strain evidence="2">ATCC 25592 / DSM 43247 / BCRC 13721 / JCM 3198 / KCTC 3076 / NBRC 16047 / NCTC 10667</strain>
    </source>
</reference>
<dbReference type="KEGG" id="gbr:Gbro_0198"/>
<reference evidence="2" key="1">
    <citation type="submission" date="2009-10" db="EMBL/GenBank/DDBJ databases">
        <title>The complete chromosome of Gordonia bronchialis DSM 43247.</title>
        <authorList>
            <consortium name="US DOE Joint Genome Institute (JGI-PGF)"/>
            <person name="Lucas S."/>
            <person name="Copeland A."/>
            <person name="Lapidus A."/>
            <person name="Glavina del Rio T."/>
            <person name="Dalin E."/>
            <person name="Tice H."/>
            <person name="Bruce D."/>
            <person name="Goodwin L."/>
            <person name="Pitluck S."/>
            <person name="Kyrpides N."/>
            <person name="Mavromatis K."/>
            <person name="Ivanova N."/>
            <person name="Ovchinnikova G."/>
            <person name="Saunders E."/>
            <person name="Brettin T."/>
            <person name="Detter J.C."/>
            <person name="Han C."/>
            <person name="Larimer F."/>
            <person name="Land M."/>
            <person name="Hauser L."/>
            <person name="Markowitz V."/>
            <person name="Cheng J.-F."/>
            <person name="Hugenholtz P."/>
            <person name="Woyke T."/>
            <person name="Wu D."/>
            <person name="Jando M."/>
            <person name="Schneider S."/>
            <person name="Goeker M."/>
            <person name="Klenk H.-P."/>
            <person name="Eisen J.A."/>
        </authorList>
    </citation>
    <scope>NUCLEOTIDE SEQUENCE [LARGE SCALE GENOMIC DNA]</scope>
    <source>
        <strain evidence="2">ATCC 25592 / DSM 43247 / BCRC 13721 / JCM 3198 / KCTC 3076 / NBRC 16047 / NCTC 10667</strain>
    </source>
</reference>
<evidence type="ECO:0000313" key="1">
    <source>
        <dbReference type="EMBL" id="ACY19545.1"/>
    </source>
</evidence>
<name>D0LBB4_GORB4</name>